<protein>
    <submittedName>
        <fullName evidence="1">Uncharacterized protein</fullName>
    </submittedName>
</protein>
<gene>
    <name evidence="1" type="ORF">EYZ11_011987</name>
</gene>
<keyword evidence="2" id="KW-1185">Reference proteome</keyword>
<dbReference type="Proteomes" id="UP000308092">
    <property type="component" value="Unassembled WGS sequence"/>
</dbReference>
<dbReference type="EMBL" id="SOSA01000812">
    <property type="protein sequence ID" value="THC88566.1"/>
    <property type="molecule type" value="Genomic_DNA"/>
</dbReference>
<dbReference type="AlphaFoldDB" id="A0A4S3J1G0"/>
<dbReference type="VEuPathDB" id="FungiDB:EYZ11_011987"/>
<name>A0A4S3J1G0_9EURO</name>
<proteinExistence type="predicted"/>
<evidence type="ECO:0000313" key="1">
    <source>
        <dbReference type="EMBL" id="THC88566.1"/>
    </source>
</evidence>
<sequence length="49" mass="6121">MPRVDRCGLRTRDSRDQIRKSHRAVWDYPHHDLFEVAQKLRMYKYFIDN</sequence>
<accession>A0A4S3J1G0</accession>
<organism evidence="1 2">
    <name type="scientific">Aspergillus tanneri</name>
    <dbReference type="NCBI Taxonomy" id="1220188"/>
    <lineage>
        <taxon>Eukaryota</taxon>
        <taxon>Fungi</taxon>
        <taxon>Dikarya</taxon>
        <taxon>Ascomycota</taxon>
        <taxon>Pezizomycotina</taxon>
        <taxon>Eurotiomycetes</taxon>
        <taxon>Eurotiomycetidae</taxon>
        <taxon>Eurotiales</taxon>
        <taxon>Aspergillaceae</taxon>
        <taxon>Aspergillus</taxon>
        <taxon>Aspergillus subgen. Circumdati</taxon>
    </lineage>
</organism>
<reference evidence="1 2" key="1">
    <citation type="submission" date="2019-03" db="EMBL/GenBank/DDBJ databases">
        <title>The genome sequence of a newly discovered highly antifungal drug resistant Aspergillus species, Aspergillus tanneri NIH 1004.</title>
        <authorList>
            <person name="Mounaud S."/>
            <person name="Singh I."/>
            <person name="Joardar V."/>
            <person name="Pakala S."/>
            <person name="Pakala S."/>
            <person name="Venepally P."/>
            <person name="Hoover J."/>
            <person name="Nierman W."/>
            <person name="Chung J."/>
            <person name="Losada L."/>
        </authorList>
    </citation>
    <scope>NUCLEOTIDE SEQUENCE [LARGE SCALE GENOMIC DNA]</scope>
    <source>
        <strain evidence="1 2">NIH1004</strain>
    </source>
</reference>
<evidence type="ECO:0000313" key="2">
    <source>
        <dbReference type="Proteomes" id="UP000308092"/>
    </source>
</evidence>
<comment type="caution">
    <text evidence="1">The sequence shown here is derived from an EMBL/GenBank/DDBJ whole genome shotgun (WGS) entry which is preliminary data.</text>
</comment>